<organism evidence="1">
    <name type="scientific">candidate division WOR-3 bacterium</name>
    <dbReference type="NCBI Taxonomy" id="2052148"/>
    <lineage>
        <taxon>Bacteria</taxon>
        <taxon>Bacteria division WOR-3</taxon>
    </lineage>
</organism>
<reference evidence="1" key="1">
    <citation type="journal article" date="2020" name="mSystems">
        <title>Genome- and Community-Level Interaction Insights into Carbon Utilization and Element Cycling Functions of Hydrothermarchaeota in Hydrothermal Sediment.</title>
        <authorList>
            <person name="Zhou Z."/>
            <person name="Liu Y."/>
            <person name="Xu W."/>
            <person name="Pan J."/>
            <person name="Luo Z.H."/>
            <person name="Li M."/>
        </authorList>
    </citation>
    <scope>NUCLEOTIDE SEQUENCE [LARGE SCALE GENOMIC DNA]</scope>
    <source>
        <strain evidence="1">SpSt-791</strain>
    </source>
</reference>
<accession>A0A7V6CML6</accession>
<sequence length="285" mass="32150">MRKLSLFLTFTLIFGYQEFFTSLAGFEQITGNKILPSYFSNFTFGNPLGIERRNVALSYLSYLAGTHLGGLEFCEDKSKTQYGIYLHYFNSGNIKKTDEYGEEYGDYLYSSISLVPLFAYKLEKAKIGLETRLIYSFCDTLYSFGIGGSLMGMAEIDIFRVGGGIKNLGFILKPFYQSRSIQKPEVSVEFSADLTKPLNLSESEGVNINLGIAYSDFGISFHTGTEIKIKNLLIFRLGYNSFKEGFLTGFSFGLEIKKEPIIFSYGFLPYKELGNAHIFNLAFNI</sequence>
<evidence type="ECO:0000313" key="1">
    <source>
        <dbReference type="EMBL" id="HHR48278.1"/>
    </source>
</evidence>
<dbReference type="EMBL" id="DTHS01000013">
    <property type="protein sequence ID" value="HHR48278.1"/>
    <property type="molecule type" value="Genomic_DNA"/>
</dbReference>
<protein>
    <recommendedName>
        <fullName evidence="2">PorV/PorQ family protein</fullName>
    </recommendedName>
</protein>
<evidence type="ECO:0008006" key="2">
    <source>
        <dbReference type="Google" id="ProtNLM"/>
    </source>
</evidence>
<comment type="caution">
    <text evidence="1">The sequence shown here is derived from an EMBL/GenBank/DDBJ whole genome shotgun (WGS) entry which is preliminary data.</text>
</comment>
<dbReference type="AlphaFoldDB" id="A0A7V6CML6"/>
<gene>
    <name evidence="1" type="ORF">ENV79_01345</name>
</gene>
<name>A0A7V6CML6_UNCW3</name>
<proteinExistence type="predicted"/>